<protein>
    <submittedName>
        <fullName evidence="2">Metallo-dependent hydrolases</fullName>
    </submittedName>
</protein>
<dbReference type="Proteomes" id="UP000422736">
    <property type="component" value="Chromosome 2"/>
</dbReference>
<reference evidence="2 3" key="1">
    <citation type="submission" date="2016-03" db="EMBL/GenBank/DDBJ databases">
        <title>How can Kluyveromyces marxianus grow so fast - potential evolutionary course in Saccharomyces Complex revealed by comparative genomics.</title>
        <authorList>
            <person name="Mo W."/>
            <person name="Lu W."/>
            <person name="Yang X."/>
            <person name="Qi J."/>
            <person name="Lv H."/>
        </authorList>
    </citation>
    <scope>NUCLEOTIDE SEQUENCE [LARGE SCALE GENOMIC DNA]</scope>
    <source>
        <strain evidence="2 3">FIM1</strain>
    </source>
</reference>
<proteinExistence type="predicted"/>
<keyword evidence="2" id="KW-0378">Hydrolase</keyword>
<dbReference type="InterPro" id="IPR053044">
    <property type="entry name" value="Metallo-hydrolase/TatD-type"/>
</dbReference>
<dbReference type="Gene3D" id="3.20.20.140">
    <property type="entry name" value="Metal-dependent hydrolases"/>
    <property type="match status" value="1"/>
</dbReference>
<name>A0ABX6ERL4_KLUMA</name>
<dbReference type="InterPro" id="IPR032466">
    <property type="entry name" value="Metal_Hydrolase"/>
</dbReference>
<dbReference type="InterPro" id="IPR001130">
    <property type="entry name" value="TatD-like"/>
</dbReference>
<organism evidence="2 3">
    <name type="scientific">Kluyveromyces marxianus</name>
    <name type="common">Yeast</name>
    <name type="synonym">Candida kefyr</name>
    <dbReference type="NCBI Taxonomy" id="4911"/>
    <lineage>
        <taxon>Eukaryota</taxon>
        <taxon>Fungi</taxon>
        <taxon>Dikarya</taxon>
        <taxon>Ascomycota</taxon>
        <taxon>Saccharomycotina</taxon>
        <taxon>Saccharomycetes</taxon>
        <taxon>Saccharomycetales</taxon>
        <taxon>Saccharomycetaceae</taxon>
        <taxon>Kluyveromyces</taxon>
    </lineage>
</organism>
<sequence length="411" mass="45903">MARQCLAREYTLPFLTLWCKSLYIILEYGEVLRSRDTWKTGPFKRSSDELWTKTWALDRPLAQLVTLALGRARAVPSDPSPMPPDLPLIDAHCHVSGNTRVQDDDDGIQRCLMSTNQTDLKAIRSAKETLGNRVFAGFGVHPWYSHFFVEAGQNAGGNTGKANKLEHYSSVLRGPDSEAIAQQLPEPVPLQQYIYECLGQCQGTGQDTPQWASCIGEIGLDKVFRIPEPEPEPLPNDGPRPQARPKTTLSRTRTTMDHQIAIFTSMLDLARAKRLPVSIHSVKCHGKVLEICTKKLLDSSVNVCIHSFTGTLDTVHLWLATFPHERLFFSVSWIINVDKTETGSTNLLKHIPLQCILTETDCCVDVEPLDSQRSMLTRVLEAIAEAHSMSIEDAAATVQRNFARYIGETHS</sequence>
<dbReference type="PANTHER" id="PTHR47345:SF1">
    <property type="entry name" value="CUT9-INTERACTING PROTEIN SCN1"/>
    <property type="match status" value="1"/>
</dbReference>
<gene>
    <name evidence="2" type="ORF">FIM1_923</name>
</gene>
<dbReference type="GO" id="GO:0016787">
    <property type="term" value="F:hydrolase activity"/>
    <property type="evidence" value="ECO:0007669"/>
    <property type="project" value="UniProtKB-KW"/>
</dbReference>
<dbReference type="SUPFAM" id="SSF51556">
    <property type="entry name" value="Metallo-dependent hydrolases"/>
    <property type="match status" value="1"/>
</dbReference>
<evidence type="ECO:0000256" key="1">
    <source>
        <dbReference type="SAM" id="MobiDB-lite"/>
    </source>
</evidence>
<evidence type="ECO:0000313" key="3">
    <source>
        <dbReference type="Proteomes" id="UP000422736"/>
    </source>
</evidence>
<feature type="region of interest" description="Disordered" evidence="1">
    <location>
        <begin position="227"/>
        <end position="251"/>
    </location>
</feature>
<dbReference type="EMBL" id="CP015055">
    <property type="protein sequence ID" value="QGN14266.1"/>
    <property type="molecule type" value="Genomic_DNA"/>
</dbReference>
<accession>A0ABX6ERL4</accession>
<evidence type="ECO:0000313" key="2">
    <source>
        <dbReference type="EMBL" id="QGN14266.1"/>
    </source>
</evidence>
<keyword evidence="3" id="KW-1185">Reference proteome</keyword>
<dbReference type="Pfam" id="PF01026">
    <property type="entry name" value="TatD_DNase"/>
    <property type="match status" value="1"/>
</dbReference>
<dbReference type="PANTHER" id="PTHR47345">
    <property type="entry name" value="CUT9-INTERACTING PROTEIN SCN1"/>
    <property type="match status" value="1"/>
</dbReference>